<gene>
    <name evidence="6" type="ORF">MGAL_10B084475</name>
</gene>
<dbReference type="Pfam" id="PF00386">
    <property type="entry name" value="C1q"/>
    <property type="match status" value="1"/>
</dbReference>
<keyword evidence="2" id="KW-0964">Secreted</keyword>
<dbReference type="PANTHER" id="PTHR22923">
    <property type="entry name" value="CEREBELLIN-RELATED"/>
    <property type="match status" value="1"/>
</dbReference>
<protein>
    <recommendedName>
        <fullName evidence="5">C1q domain-containing protein</fullName>
    </recommendedName>
</protein>
<evidence type="ECO:0000256" key="3">
    <source>
        <dbReference type="ARBA" id="ARBA00022729"/>
    </source>
</evidence>
<feature type="signal peptide" evidence="4">
    <location>
        <begin position="1"/>
        <end position="22"/>
    </location>
</feature>
<dbReference type="SUPFAM" id="SSF49842">
    <property type="entry name" value="TNF-like"/>
    <property type="match status" value="1"/>
</dbReference>
<dbReference type="EMBL" id="UYJE01004432">
    <property type="protein sequence ID" value="VDI27988.1"/>
    <property type="molecule type" value="Genomic_DNA"/>
</dbReference>
<dbReference type="OrthoDB" id="6154955at2759"/>
<dbReference type="InterPro" id="IPR001073">
    <property type="entry name" value="C1q_dom"/>
</dbReference>
<feature type="domain" description="C1q" evidence="5">
    <location>
        <begin position="50"/>
        <end position="185"/>
    </location>
</feature>
<keyword evidence="3 4" id="KW-0732">Signal</keyword>
<comment type="caution">
    <text evidence="6">The sequence shown here is derived from an EMBL/GenBank/DDBJ whole genome shotgun (WGS) entry which is preliminary data.</text>
</comment>
<dbReference type="GO" id="GO:0005576">
    <property type="term" value="C:extracellular region"/>
    <property type="evidence" value="ECO:0007669"/>
    <property type="project" value="UniProtKB-SubCell"/>
</dbReference>
<dbReference type="AlphaFoldDB" id="A0A8B6E0N5"/>
<dbReference type="Proteomes" id="UP000596742">
    <property type="component" value="Unassembled WGS sequence"/>
</dbReference>
<dbReference type="InterPro" id="IPR008983">
    <property type="entry name" value="Tumour_necrosis_fac-like_dom"/>
</dbReference>
<accession>A0A8B6E0N5</accession>
<dbReference type="PROSITE" id="PS50871">
    <property type="entry name" value="C1Q"/>
    <property type="match status" value="1"/>
</dbReference>
<dbReference type="PRINTS" id="PR00007">
    <property type="entry name" value="COMPLEMNTC1Q"/>
</dbReference>
<dbReference type="SMART" id="SM00110">
    <property type="entry name" value="C1Q"/>
    <property type="match status" value="1"/>
</dbReference>
<reference evidence="6" key="1">
    <citation type="submission" date="2018-11" db="EMBL/GenBank/DDBJ databases">
        <authorList>
            <person name="Alioto T."/>
            <person name="Alioto T."/>
        </authorList>
    </citation>
    <scope>NUCLEOTIDE SEQUENCE</scope>
</reference>
<keyword evidence="7" id="KW-1185">Reference proteome</keyword>
<dbReference type="InterPro" id="IPR050822">
    <property type="entry name" value="Cerebellin_Synaptic_Org"/>
</dbReference>
<organism evidence="6 7">
    <name type="scientific">Mytilus galloprovincialis</name>
    <name type="common">Mediterranean mussel</name>
    <dbReference type="NCBI Taxonomy" id="29158"/>
    <lineage>
        <taxon>Eukaryota</taxon>
        <taxon>Metazoa</taxon>
        <taxon>Spiralia</taxon>
        <taxon>Lophotrochozoa</taxon>
        <taxon>Mollusca</taxon>
        <taxon>Bivalvia</taxon>
        <taxon>Autobranchia</taxon>
        <taxon>Pteriomorphia</taxon>
        <taxon>Mytilida</taxon>
        <taxon>Mytiloidea</taxon>
        <taxon>Mytilidae</taxon>
        <taxon>Mytilinae</taxon>
        <taxon>Mytilus</taxon>
    </lineage>
</organism>
<evidence type="ECO:0000256" key="2">
    <source>
        <dbReference type="ARBA" id="ARBA00022525"/>
    </source>
</evidence>
<evidence type="ECO:0000256" key="1">
    <source>
        <dbReference type="ARBA" id="ARBA00004613"/>
    </source>
</evidence>
<sequence>MSLTSMLIFGIVVFYMVNLAGATTSCRTADGQYDVTVNYRGKIGIKTPDSKSRVTAFYAFMSKSITNPSIGQRLIFDVVKTNQGGGYNSHTGVFTCPKTGIYVFVWVVRLHSGKHSFELMINNSVYGTNHLRNTNLDSSVSSTVVAHVSEGDRVYVRIHISYFNGSGLLLSDKNGRPTFSGWLLN</sequence>
<evidence type="ECO:0000313" key="7">
    <source>
        <dbReference type="Proteomes" id="UP000596742"/>
    </source>
</evidence>
<dbReference type="PANTHER" id="PTHR22923:SF116">
    <property type="entry name" value="C1Q DOMAIN-CONTAINING PROTEIN"/>
    <property type="match status" value="1"/>
</dbReference>
<proteinExistence type="predicted"/>
<comment type="subcellular location">
    <subcellularLocation>
        <location evidence="1">Secreted</location>
    </subcellularLocation>
</comment>
<evidence type="ECO:0000259" key="5">
    <source>
        <dbReference type="PROSITE" id="PS50871"/>
    </source>
</evidence>
<feature type="chain" id="PRO_5032943164" description="C1q domain-containing protein" evidence="4">
    <location>
        <begin position="23"/>
        <end position="185"/>
    </location>
</feature>
<evidence type="ECO:0000313" key="6">
    <source>
        <dbReference type="EMBL" id="VDI27988.1"/>
    </source>
</evidence>
<evidence type="ECO:0000256" key="4">
    <source>
        <dbReference type="SAM" id="SignalP"/>
    </source>
</evidence>
<name>A0A8B6E0N5_MYTGA</name>
<dbReference type="Gene3D" id="2.60.120.40">
    <property type="match status" value="1"/>
</dbReference>